<protein>
    <submittedName>
        <fullName evidence="1">Uncharacterized protein</fullName>
    </submittedName>
</protein>
<dbReference type="AlphaFoldDB" id="A0A1B6DRD3"/>
<gene>
    <name evidence="1" type="ORF">g.22908</name>
</gene>
<dbReference type="EMBL" id="GEDC01009052">
    <property type="protein sequence ID" value="JAS28246.1"/>
    <property type="molecule type" value="Transcribed_RNA"/>
</dbReference>
<reference evidence="1" key="1">
    <citation type="submission" date="2015-12" db="EMBL/GenBank/DDBJ databases">
        <title>De novo transcriptome assembly of four potential Pierce s Disease insect vectors from Arizona vineyards.</title>
        <authorList>
            <person name="Tassone E.E."/>
        </authorList>
    </citation>
    <scope>NUCLEOTIDE SEQUENCE</scope>
</reference>
<organism evidence="1">
    <name type="scientific">Clastoptera arizonana</name>
    <name type="common">Arizona spittle bug</name>
    <dbReference type="NCBI Taxonomy" id="38151"/>
    <lineage>
        <taxon>Eukaryota</taxon>
        <taxon>Metazoa</taxon>
        <taxon>Ecdysozoa</taxon>
        <taxon>Arthropoda</taxon>
        <taxon>Hexapoda</taxon>
        <taxon>Insecta</taxon>
        <taxon>Pterygota</taxon>
        <taxon>Neoptera</taxon>
        <taxon>Paraneoptera</taxon>
        <taxon>Hemiptera</taxon>
        <taxon>Auchenorrhyncha</taxon>
        <taxon>Cercopoidea</taxon>
        <taxon>Clastopteridae</taxon>
        <taxon>Clastoptera</taxon>
    </lineage>
</organism>
<sequence length="328" mass="37591">MECVAPLESLKSTQGAQDNFQDFIRPLLLEGREAELCDWMKDIGLLQSSLKCITPSCNGSSLQWKKARIIDKFHWICSECKKKMSIRSGSFLEDFQCSMKGIIETVLAWCDGISPDDVIVDGKPLKTSLVKRIYNQCTNVTDWYIQRHPELSQLGGENCVILIDLYPDGCMTTAPHNNNYSKQLLCIADTAYMPARIWAQVFDQDLHKDYSKVIACLQSRIRPGSLLVVTPRLFPHLRYTEGMAEIISVEALMSLDTDDYQRSLKNLETIWATTVSVCQEVQQMNSSETNQMLRELQWRQIFPSHAKYLFQHIVEHYKSNKNSPIHLT</sequence>
<accession>A0A1B6DRD3</accession>
<evidence type="ECO:0000313" key="1">
    <source>
        <dbReference type="EMBL" id="JAS28246.1"/>
    </source>
</evidence>
<proteinExistence type="predicted"/>
<name>A0A1B6DRD3_9HEMI</name>